<evidence type="ECO:0000313" key="15">
    <source>
        <dbReference type="Proteomes" id="UP000252405"/>
    </source>
</evidence>
<dbReference type="SUPFAM" id="SSF56176">
    <property type="entry name" value="FAD-binding/transporter-associated domain-like"/>
    <property type="match status" value="1"/>
</dbReference>
<dbReference type="FunFam" id="3.30.70.2740:FF:000003">
    <property type="entry name" value="Oxidoreductase, FAD-binding, putative"/>
    <property type="match status" value="1"/>
</dbReference>
<keyword evidence="7" id="KW-0408">Iron</keyword>
<comment type="caution">
    <text evidence="14">The sequence shown here is derived from an EMBL/GenBank/DDBJ whole genome shotgun (WGS) entry which is preliminary data.</text>
</comment>
<dbReference type="AlphaFoldDB" id="A0A368U4P3"/>
<dbReference type="InterPro" id="IPR017900">
    <property type="entry name" value="4Fe4S_Fe_S_CS"/>
</dbReference>
<sequence length="1066" mass="117395">MIARLDTAQSSTLAGLAAPYLRFLEVLKANGFAGEIAPDYGNRTVLATDNSIYQRLPQAVLYPRHAEDLERIARLAARSEHRQVVLTPRGGGTGTNGQSLTDGLVVDVSRHMNRILDIDVDNRRVRVQAGVVKDQLNAALKPHGLFFAPDLSTSNRATIGGMISTDASGQGSCEYGKTRDHVLELDTVLLGGKRLVSRPVEEAELETLCARDDIIGAAYRTAREIIDDQGELITAKFPPLNRCLTGYDLAHLRDAQGRLDMNSLLCGSEGSLGFLNEAVLNVLPIPKHSTLVNVRYAGFMDALRDAKALMTSSGSSQTQPQARPTSIETVDDKVLMLAMEDFVWNSVAEFFPGEPGGDDSADDTATATRQAVAIRGINLIEFNDDDPERLAQRVTTFCRHLEADDSVPRLGYTLAEGRGAIQRVYGMRKRAVGLLGNAKGEKRPIPFVEDTAVPPEQLADYIAEFRALLDARGLEYGMFGHVDAGVLHVRPAIDMKDPAQETLIREISDDVAALTQRYGGLLWGEHGKGVRSEYAPRFFGELYPSLQRVKAAFDLHNQLNPGKIATPATEAVEEQAVKLVDPGLLTIDGVPTRGQIDRQIDERVWQAHSAAVYCNGNGACYNYDPNDAMCPSWKATRDRVHSPKGRASLMREWLRLQGNAGVDVLEEARQERAEGRWHFLKALPARVRNSFKRRDEADFSHEVYDAMAGCLACKSCAGQCPVKVNVPEFRSQFLELYHRRYLRPVRDYLIGGMEFFVPYLAHMAPLYNAALGQRWVDQLLSGPIGLVDSPRLSRVRLAKQLRAWGVAEATPISLGLLTEAQKARSVVLVQDAFTSHFEAERVMDIVELLSRLDMKVFVAPYSPNGKPLHVQGFLGAFERTAEKQAKRLRTLAEFGVPLVGIDPAMTLTYRQEYVKALGPETVPEVLMLQEWLVAQGQRLVPPALAGQLSTLDDPGYRLLSHCTESTNAPGSPKAWQQVFAAFGFELELVATGCCGMSGTYGHEARNRETSAAIYAQSWQPVVEGNANPGRLLATGYSCRSQAKRLSDTDLPHPLQGLLNHLRQLSW</sequence>
<keyword evidence="3" id="KW-0285">Flavoprotein</keyword>
<dbReference type="GO" id="GO:0046872">
    <property type="term" value="F:metal ion binding"/>
    <property type="evidence" value="ECO:0007669"/>
    <property type="project" value="UniProtKB-KW"/>
</dbReference>
<dbReference type="Pfam" id="PF02913">
    <property type="entry name" value="FAD-oxidase_C"/>
    <property type="match status" value="1"/>
</dbReference>
<dbReference type="GO" id="GO:0071949">
    <property type="term" value="F:FAD binding"/>
    <property type="evidence" value="ECO:0007669"/>
    <property type="project" value="InterPro"/>
</dbReference>
<dbReference type="InterPro" id="IPR016169">
    <property type="entry name" value="FAD-bd_PCMH_sub2"/>
</dbReference>
<dbReference type="Gene3D" id="3.30.465.10">
    <property type="match status" value="1"/>
</dbReference>
<comment type="cofactor">
    <cofactor evidence="1">
        <name>FAD</name>
        <dbReference type="ChEBI" id="CHEBI:57692"/>
    </cofactor>
</comment>
<keyword evidence="2" id="KW-0004">4Fe-4S</keyword>
<evidence type="ECO:0000256" key="6">
    <source>
        <dbReference type="ARBA" id="ARBA00023002"/>
    </source>
</evidence>
<dbReference type="RefSeq" id="WP_114477422.1">
    <property type="nucleotide sequence ID" value="NZ_QPII01000001.1"/>
</dbReference>
<evidence type="ECO:0000256" key="4">
    <source>
        <dbReference type="ARBA" id="ARBA00022723"/>
    </source>
</evidence>
<evidence type="ECO:0000256" key="5">
    <source>
        <dbReference type="ARBA" id="ARBA00022827"/>
    </source>
</evidence>
<evidence type="ECO:0000256" key="11">
    <source>
        <dbReference type="ARBA" id="ARBA00060924"/>
    </source>
</evidence>
<dbReference type="InterPro" id="IPR036318">
    <property type="entry name" value="FAD-bd_PCMH-like_sf"/>
</dbReference>
<dbReference type="InterPro" id="IPR016166">
    <property type="entry name" value="FAD-bd_PCMH"/>
</dbReference>
<protein>
    <recommendedName>
        <fullName evidence="12">D-2-hydroxyglutarate dehydrogenase</fullName>
        <ecNumber evidence="9">1.1.99.39</ecNumber>
    </recommendedName>
</protein>
<dbReference type="EC" id="1.1.99.39" evidence="9"/>
<comment type="similarity">
    <text evidence="11">In the N-terminal section; belongs to the FAD-binding oxidoreductase/transferase type 4 family.</text>
</comment>
<evidence type="ECO:0000313" key="14">
    <source>
        <dbReference type="EMBL" id="RCV91974.1"/>
    </source>
</evidence>
<dbReference type="Gene3D" id="3.30.70.2740">
    <property type="match status" value="1"/>
</dbReference>
<organism evidence="14 15">
    <name type="scientific">Billgrantia montanilacus</name>
    <dbReference type="NCBI Taxonomy" id="2282305"/>
    <lineage>
        <taxon>Bacteria</taxon>
        <taxon>Pseudomonadati</taxon>
        <taxon>Pseudomonadota</taxon>
        <taxon>Gammaproteobacteria</taxon>
        <taxon>Oceanospirillales</taxon>
        <taxon>Halomonadaceae</taxon>
        <taxon>Billgrantia</taxon>
    </lineage>
</organism>
<keyword evidence="15" id="KW-1185">Reference proteome</keyword>
<evidence type="ECO:0000256" key="9">
    <source>
        <dbReference type="ARBA" id="ARBA00039003"/>
    </source>
</evidence>
<evidence type="ECO:0000256" key="10">
    <source>
        <dbReference type="ARBA" id="ARBA00051291"/>
    </source>
</evidence>
<keyword evidence="4" id="KW-0479">Metal-binding</keyword>
<dbReference type="GO" id="GO:1903457">
    <property type="term" value="P:lactate catabolic process"/>
    <property type="evidence" value="ECO:0007669"/>
    <property type="project" value="TreeGrafter"/>
</dbReference>
<name>A0A368U4P3_9GAMM</name>
<dbReference type="OrthoDB" id="9811557at2"/>
<keyword evidence="8" id="KW-0411">Iron-sulfur</keyword>
<dbReference type="SUPFAM" id="SSF46548">
    <property type="entry name" value="alpha-helical ferredoxin"/>
    <property type="match status" value="1"/>
</dbReference>
<dbReference type="PANTHER" id="PTHR11748">
    <property type="entry name" value="D-LACTATE DEHYDROGENASE"/>
    <property type="match status" value="1"/>
</dbReference>
<dbReference type="InterPro" id="IPR004113">
    <property type="entry name" value="FAD-bd_oxidored_4_C"/>
</dbReference>
<dbReference type="Proteomes" id="UP000252405">
    <property type="component" value="Unassembled WGS sequence"/>
</dbReference>
<evidence type="ECO:0000259" key="13">
    <source>
        <dbReference type="PROSITE" id="PS51387"/>
    </source>
</evidence>
<evidence type="ECO:0000256" key="2">
    <source>
        <dbReference type="ARBA" id="ARBA00022485"/>
    </source>
</evidence>
<evidence type="ECO:0000256" key="1">
    <source>
        <dbReference type="ARBA" id="ARBA00001974"/>
    </source>
</evidence>
<evidence type="ECO:0000256" key="8">
    <source>
        <dbReference type="ARBA" id="ARBA00023014"/>
    </source>
</evidence>
<dbReference type="GO" id="GO:0004458">
    <property type="term" value="F:D-lactate dehydrogenase (cytochrome) activity"/>
    <property type="evidence" value="ECO:0007669"/>
    <property type="project" value="TreeGrafter"/>
</dbReference>
<dbReference type="InterPro" id="IPR016164">
    <property type="entry name" value="FAD-linked_Oxase-like_C"/>
</dbReference>
<dbReference type="PROSITE" id="PS00198">
    <property type="entry name" value="4FE4S_FER_1"/>
    <property type="match status" value="1"/>
</dbReference>
<dbReference type="InterPro" id="IPR006094">
    <property type="entry name" value="Oxid_FAD_bind_N"/>
</dbReference>
<gene>
    <name evidence="14" type="ORF">DU505_02610</name>
</gene>
<evidence type="ECO:0000256" key="7">
    <source>
        <dbReference type="ARBA" id="ARBA00023004"/>
    </source>
</evidence>
<keyword evidence="6" id="KW-0560">Oxidoreductase</keyword>
<dbReference type="GO" id="GO:0051990">
    <property type="term" value="F:(R)-2-hydroxyglutarate dehydrogenase activity"/>
    <property type="evidence" value="ECO:0007669"/>
    <property type="project" value="UniProtKB-EC"/>
</dbReference>
<dbReference type="EMBL" id="QPII01000001">
    <property type="protein sequence ID" value="RCV91974.1"/>
    <property type="molecule type" value="Genomic_DNA"/>
</dbReference>
<dbReference type="SUPFAM" id="SSF55103">
    <property type="entry name" value="FAD-linked oxidases, C-terminal domain"/>
    <property type="match status" value="1"/>
</dbReference>
<reference evidence="14 15" key="1">
    <citation type="submission" date="2018-07" db="EMBL/GenBank/DDBJ databases">
        <title>Halomonas montanilacus sp. nov., isolated from Lake Pengyan on Tibetan Plateau.</title>
        <authorList>
            <person name="Lu H."/>
            <person name="Xing P."/>
            <person name="Wu Q."/>
        </authorList>
    </citation>
    <scope>NUCLEOTIDE SEQUENCE [LARGE SCALE GENOMIC DNA]</scope>
    <source>
        <strain evidence="14 15">PYC7W</strain>
    </source>
</reference>
<dbReference type="PROSITE" id="PS51387">
    <property type="entry name" value="FAD_PCMH"/>
    <property type="match status" value="1"/>
</dbReference>
<evidence type="ECO:0000256" key="12">
    <source>
        <dbReference type="ARBA" id="ARBA00067680"/>
    </source>
</evidence>
<accession>A0A368U4P3</accession>
<dbReference type="PANTHER" id="PTHR11748:SF119">
    <property type="entry name" value="D-2-HYDROXYGLUTARATE DEHYDROGENASE"/>
    <property type="match status" value="1"/>
</dbReference>
<dbReference type="GO" id="GO:0051539">
    <property type="term" value="F:4 iron, 4 sulfur cluster binding"/>
    <property type="evidence" value="ECO:0007669"/>
    <property type="project" value="UniProtKB-KW"/>
</dbReference>
<evidence type="ECO:0000256" key="3">
    <source>
        <dbReference type="ARBA" id="ARBA00022630"/>
    </source>
</evidence>
<comment type="catalytic activity">
    <reaction evidence="10">
        <text>(R)-2-hydroxyglutarate + A = 2-oxoglutarate + AH2</text>
        <dbReference type="Rhea" id="RHEA:38295"/>
        <dbReference type="ChEBI" id="CHEBI:13193"/>
        <dbReference type="ChEBI" id="CHEBI:15801"/>
        <dbReference type="ChEBI" id="CHEBI:16810"/>
        <dbReference type="ChEBI" id="CHEBI:17499"/>
        <dbReference type="EC" id="1.1.99.39"/>
    </reaction>
    <physiologicalReaction direction="left-to-right" evidence="10">
        <dbReference type="Rhea" id="RHEA:38296"/>
    </physiologicalReaction>
</comment>
<feature type="domain" description="FAD-binding PCMH-type" evidence="13">
    <location>
        <begin position="53"/>
        <end position="285"/>
    </location>
</feature>
<keyword evidence="5" id="KW-0274">FAD</keyword>
<dbReference type="GO" id="GO:0008720">
    <property type="term" value="F:D-lactate dehydrogenase (NAD+) activity"/>
    <property type="evidence" value="ECO:0007669"/>
    <property type="project" value="TreeGrafter"/>
</dbReference>
<proteinExistence type="inferred from homology"/>
<dbReference type="Pfam" id="PF01565">
    <property type="entry name" value="FAD_binding_4"/>
    <property type="match status" value="1"/>
</dbReference>